<evidence type="ECO:0000256" key="6">
    <source>
        <dbReference type="ARBA" id="ARBA00023136"/>
    </source>
</evidence>
<evidence type="ECO:0000256" key="7">
    <source>
        <dbReference type="SAM" id="Phobius"/>
    </source>
</evidence>
<dbReference type="Proteomes" id="UP000567293">
    <property type="component" value="Unassembled WGS sequence"/>
</dbReference>
<sequence length="250" mass="26698">LNVCIYRWPRDLSIVRPRSHCIACQKTIAWYDNVPLLSYALLGGKCRHCGARIPLRYPLVELLTGLAFFSFVWTLGPTPAALKMCVFAALLVGLIFSDLEKRILPDQLTLGGALAGMVFSIFVPLPESIVGLLLPRMEGQASDRVESILEAAVGAALPALVLWVAGWVYQLVRHREGLGLGDVKLIAMAGTFLGFGGALFTLMLGSIAGSVIGYGYIRATGKDSSTYELPFGSFLGAAALVIALAGNKLG</sequence>
<evidence type="ECO:0000256" key="1">
    <source>
        <dbReference type="ARBA" id="ARBA00004651"/>
    </source>
</evidence>
<dbReference type="Pfam" id="PF06750">
    <property type="entry name" value="A24_N_bact"/>
    <property type="match status" value="1"/>
</dbReference>
<feature type="domain" description="Prepilin peptidase A24 N-terminal" evidence="9">
    <location>
        <begin position="1"/>
        <end position="74"/>
    </location>
</feature>
<proteinExistence type="inferred from homology"/>
<feature type="transmembrane region" description="Helical" evidence="7">
    <location>
        <begin position="80"/>
        <end position="96"/>
    </location>
</feature>
<dbReference type="InterPro" id="IPR010627">
    <property type="entry name" value="Prepilin_pept_A24_N"/>
</dbReference>
<gene>
    <name evidence="10" type="ORF">HRJ53_11485</name>
</gene>
<dbReference type="InterPro" id="IPR000045">
    <property type="entry name" value="Prepilin_IV_endopep_pep"/>
</dbReference>
<feature type="domain" description="Prepilin type IV endopeptidase peptidase" evidence="8">
    <location>
        <begin position="85"/>
        <end position="213"/>
    </location>
</feature>
<dbReference type="AlphaFoldDB" id="A0A7V8NQG4"/>
<feature type="non-terminal residue" evidence="10">
    <location>
        <position position="1"/>
    </location>
</feature>
<dbReference type="Gene3D" id="1.20.120.1220">
    <property type="match status" value="1"/>
</dbReference>
<evidence type="ECO:0000256" key="2">
    <source>
        <dbReference type="ARBA" id="ARBA00005801"/>
    </source>
</evidence>
<name>A0A7V8NQG4_9BACT</name>
<dbReference type="GO" id="GO:0006465">
    <property type="term" value="P:signal peptide processing"/>
    <property type="evidence" value="ECO:0007669"/>
    <property type="project" value="TreeGrafter"/>
</dbReference>
<keyword evidence="4 7" id="KW-0812">Transmembrane</keyword>
<dbReference type="GO" id="GO:0004190">
    <property type="term" value="F:aspartic-type endopeptidase activity"/>
    <property type="evidence" value="ECO:0007669"/>
    <property type="project" value="InterPro"/>
</dbReference>
<dbReference type="EMBL" id="JACDQQ010001116">
    <property type="protein sequence ID" value="MBA0085608.1"/>
    <property type="molecule type" value="Genomic_DNA"/>
</dbReference>
<reference evidence="10" key="1">
    <citation type="submission" date="2020-06" db="EMBL/GenBank/DDBJ databases">
        <title>Legume-microbial interactions unlock mineral nutrients during tropical forest succession.</title>
        <authorList>
            <person name="Epihov D.Z."/>
        </authorList>
    </citation>
    <scope>NUCLEOTIDE SEQUENCE [LARGE SCALE GENOMIC DNA]</scope>
    <source>
        <strain evidence="10">Pan2503</strain>
    </source>
</reference>
<keyword evidence="11" id="KW-1185">Reference proteome</keyword>
<keyword evidence="3" id="KW-1003">Cell membrane</keyword>
<evidence type="ECO:0000313" key="11">
    <source>
        <dbReference type="Proteomes" id="UP000567293"/>
    </source>
</evidence>
<keyword evidence="5 7" id="KW-1133">Transmembrane helix</keyword>
<protein>
    <submittedName>
        <fullName evidence="10">Prepilin peptidase</fullName>
    </submittedName>
</protein>
<feature type="transmembrane region" description="Helical" evidence="7">
    <location>
        <begin position="108"/>
        <end position="131"/>
    </location>
</feature>
<organism evidence="10 11">
    <name type="scientific">Candidatus Acidiferrum panamense</name>
    <dbReference type="NCBI Taxonomy" id="2741543"/>
    <lineage>
        <taxon>Bacteria</taxon>
        <taxon>Pseudomonadati</taxon>
        <taxon>Acidobacteriota</taxon>
        <taxon>Terriglobia</taxon>
        <taxon>Candidatus Acidiferrales</taxon>
        <taxon>Candidatus Acidiferrum</taxon>
    </lineage>
</organism>
<evidence type="ECO:0000259" key="9">
    <source>
        <dbReference type="Pfam" id="PF06750"/>
    </source>
</evidence>
<dbReference type="PANTHER" id="PTHR30487">
    <property type="entry name" value="TYPE 4 PREPILIN-LIKE PROTEINS LEADER PEPTIDE-PROCESSING ENZYME"/>
    <property type="match status" value="1"/>
</dbReference>
<evidence type="ECO:0000313" key="10">
    <source>
        <dbReference type="EMBL" id="MBA0085608.1"/>
    </source>
</evidence>
<evidence type="ECO:0000256" key="3">
    <source>
        <dbReference type="ARBA" id="ARBA00022475"/>
    </source>
</evidence>
<comment type="similarity">
    <text evidence="2">Belongs to the peptidase A24 family.</text>
</comment>
<comment type="caution">
    <text evidence="10">The sequence shown here is derived from an EMBL/GenBank/DDBJ whole genome shotgun (WGS) entry which is preliminary data.</text>
</comment>
<evidence type="ECO:0000259" key="8">
    <source>
        <dbReference type="Pfam" id="PF01478"/>
    </source>
</evidence>
<feature type="transmembrane region" description="Helical" evidence="7">
    <location>
        <begin position="192"/>
        <end position="217"/>
    </location>
</feature>
<dbReference type="PANTHER" id="PTHR30487:SF0">
    <property type="entry name" value="PREPILIN LEADER PEPTIDASE_N-METHYLTRANSFERASE-RELATED"/>
    <property type="match status" value="1"/>
</dbReference>
<dbReference type="InterPro" id="IPR050882">
    <property type="entry name" value="Prepilin_peptidase/N-MTase"/>
</dbReference>
<evidence type="ECO:0000256" key="5">
    <source>
        <dbReference type="ARBA" id="ARBA00022989"/>
    </source>
</evidence>
<dbReference type="Pfam" id="PF01478">
    <property type="entry name" value="Peptidase_A24"/>
    <property type="match status" value="1"/>
</dbReference>
<evidence type="ECO:0000256" key="4">
    <source>
        <dbReference type="ARBA" id="ARBA00022692"/>
    </source>
</evidence>
<keyword evidence="6 7" id="KW-0472">Membrane</keyword>
<feature type="transmembrane region" description="Helical" evidence="7">
    <location>
        <begin position="151"/>
        <end position="172"/>
    </location>
</feature>
<dbReference type="GO" id="GO:0005886">
    <property type="term" value="C:plasma membrane"/>
    <property type="evidence" value="ECO:0007669"/>
    <property type="project" value="UniProtKB-SubCell"/>
</dbReference>
<feature type="transmembrane region" description="Helical" evidence="7">
    <location>
        <begin position="55"/>
        <end position="74"/>
    </location>
</feature>
<feature type="transmembrane region" description="Helical" evidence="7">
    <location>
        <begin position="229"/>
        <end position="246"/>
    </location>
</feature>
<accession>A0A7V8NQG4</accession>
<comment type="subcellular location">
    <subcellularLocation>
        <location evidence="1">Cell membrane</location>
        <topology evidence="1">Multi-pass membrane protein</topology>
    </subcellularLocation>
</comment>